<reference evidence="1" key="1">
    <citation type="journal article" date="2020" name="Nature">
        <title>Giant virus diversity and host interactions through global metagenomics.</title>
        <authorList>
            <person name="Schulz F."/>
            <person name="Roux S."/>
            <person name="Paez-Espino D."/>
            <person name="Jungbluth S."/>
            <person name="Walsh D.A."/>
            <person name="Denef V.J."/>
            <person name="McMahon K.D."/>
            <person name="Konstantinidis K.T."/>
            <person name="Eloe-Fadrosh E.A."/>
            <person name="Kyrpides N.C."/>
            <person name="Woyke T."/>
        </authorList>
    </citation>
    <scope>NUCLEOTIDE SEQUENCE</scope>
    <source>
        <strain evidence="1">GVMAG-M-3300025860-25</strain>
    </source>
</reference>
<sequence length="232" mass="27406">MNNLLIISCIFGKQFKYVHPSPDNKNSYFFTNNKELKGEIINKGWNYVYVNKVLSDDIIISSLQSKYIKFLKFLDNFPQFQNAKTIIYFDHKENVSSASINEIKLLINNNVDKSLIIRQTPSNKTSVYDEIKAAMGQSRYVKNMDKTKNFIKDIIATKEFDENVRICNTGLLIFINRENIKELLNNVYEKCVEHEQPECQIYWSIFSQKHKDKIKEIKWTDIKNIKRENPQK</sequence>
<name>A0A6C0J888_9ZZZZ</name>
<proteinExistence type="predicted"/>
<dbReference type="EMBL" id="MN740335">
    <property type="protein sequence ID" value="QHU01090.1"/>
    <property type="molecule type" value="Genomic_DNA"/>
</dbReference>
<dbReference type="AlphaFoldDB" id="A0A6C0J888"/>
<evidence type="ECO:0000313" key="1">
    <source>
        <dbReference type="EMBL" id="QHU01090.1"/>
    </source>
</evidence>
<accession>A0A6C0J888</accession>
<organism evidence="1">
    <name type="scientific">viral metagenome</name>
    <dbReference type="NCBI Taxonomy" id="1070528"/>
    <lineage>
        <taxon>unclassified sequences</taxon>
        <taxon>metagenomes</taxon>
        <taxon>organismal metagenomes</taxon>
    </lineage>
</organism>
<protein>
    <submittedName>
        <fullName evidence="1">Uncharacterized protein</fullName>
    </submittedName>
</protein>